<evidence type="ECO:0000256" key="1">
    <source>
        <dbReference type="SAM" id="Coils"/>
    </source>
</evidence>
<dbReference type="RefSeq" id="WP_185120243.1">
    <property type="nucleotide sequence ID" value="NZ_JACJVQ010000008.1"/>
</dbReference>
<proteinExistence type="predicted"/>
<dbReference type="EMBL" id="JACJVQ010000008">
    <property type="protein sequence ID" value="MBB6635029.1"/>
    <property type="molecule type" value="Genomic_DNA"/>
</dbReference>
<organism evidence="2 3">
    <name type="scientific">Cohnella thailandensis</name>
    <dbReference type="NCBI Taxonomy" id="557557"/>
    <lineage>
        <taxon>Bacteria</taxon>
        <taxon>Bacillati</taxon>
        <taxon>Bacillota</taxon>
        <taxon>Bacilli</taxon>
        <taxon>Bacillales</taxon>
        <taxon>Paenibacillaceae</taxon>
        <taxon>Cohnella</taxon>
    </lineage>
</organism>
<feature type="coiled-coil region" evidence="1">
    <location>
        <begin position="1302"/>
        <end position="1426"/>
    </location>
</feature>
<evidence type="ECO:0000313" key="3">
    <source>
        <dbReference type="Proteomes" id="UP000535838"/>
    </source>
</evidence>
<gene>
    <name evidence="2" type="ORF">H7B67_12985</name>
</gene>
<evidence type="ECO:0000313" key="2">
    <source>
        <dbReference type="EMBL" id="MBB6635029.1"/>
    </source>
</evidence>
<reference evidence="2 3" key="1">
    <citation type="submission" date="2020-08" db="EMBL/GenBank/DDBJ databases">
        <title>Cohnella phylogeny.</title>
        <authorList>
            <person name="Dunlap C."/>
        </authorList>
    </citation>
    <scope>NUCLEOTIDE SEQUENCE [LARGE SCALE GENOMIC DNA]</scope>
    <source>
        <strain evidence="2 3">DSM 25241</strain>
    </source>
</reference>
<protein>
    <submittedName>
        <fullName evidence="2">Uncharacterized protein</fullName>
    </submittedName>
</protein>
<dbReference type="Proteomes" id="UP000535838">
    <property type="component" value="Unassembled WGS sequence"/>
</dbReference>
<name>A0A841SVM6_9BACL</name>
<keyword evidence="1" id="KW-0175">Coiled coil</keyword>
<sequence>MRKFSPIIVLEKEEKRIRFQSGNAHFVRKWVSFSSVELAIGNNQAATLDAIKQDTQGNGRYWYVRASDLEKLVSPAELVLYTEEYEIKITENKYGSWYALFREGLLLTPKEYDSNSVNPYGRFDNEIDGMMRIIEVSPSNLTGYKKFFKSSGVAELLHHPYELVSEAPSLSNWKRVSVASNYSVYVPAKTNLEMPFPSTSTVSGVHEAFFEKKDMGIQYVQPKKTRTLSTVLTASDIQAWSGQARYPQQATVMNSNPASKVAKALALPPDLDYDWLHLIAFSFGPAENLDTQQHPNNLVLGTKAANTKMLETESKIKKLASKSYAVMVTVTVTCTEIKGGQYASWLAKEIKYSYRTLDIEDSNTIAEEITFNPFLRVTPSLCEYMATMYHLDNISEGKKPRTKQSKANLSKFKLTGKRPLPSDDELFAFADNSLWADLKLEDVSAQKTDSLGDSMLFEMAPSNPRLRRRISQSLEEIPGHLYTAEASVFGQSDIPVTGAVLDSGEHFALLNLAKDGFTFASLFQDFHCDHTDLFMLDDVNVHFGLAGEEGDSTLSFSGVLRLESGPLAWIKSLLNLNNGLLISGEIRFDGFSDAGLIRPTSFTLTSAASMFLPLPGGMTLTSGSLQISVGPSANNLTLTQGWHISAIIAGTVEIPALGGDKPAVLNASLGYQGNNLFMTAEVEGIVDVFGIPGFTLDSLAIQGSVGADNRLQVAATMIGGTQVYGFFGEISKEYAGIAASAEHFTIKDVAELYCMLSGEELAPPEHEVAFDNVFVGLATRDCTIAGRPMSKGLTLRGDLTVEGHRFGIEAVISSDGVSFNGSIDRLQIGPLEIKEAKLSLELYRASSGKPTKLAIYGAVVIEGIEVDCEVRFEKRPEGSNVLVYASIAADNLKLSTIIPAVEDSFADSLAFEKAVFIYSSSDGLFHSTHCSYPVRQGVQLIGKLKEIPALSSLSRSRQSGLLLSAHFGSQTDITIDMSGIKLELGSGVDTDSLYARVVLLPKPALQLALGLNVAVANQAGPLHFDLVLEIDALGARGSATMKNWWVEPFGIEGLKIGPAIALQLGIIYAQFAATGTPSEFGIAGGLAVGSVEAQMAVNISEDPTREILMGSLTRLTSRDLVQFAEQLTGLSLLGEDSPNFFEFEDLLLYIAPAGGSIGTITFEPGFSFSGKMVLFGKRASIYTRASKTGVAVKGSLEHLELGPLEIRGHQGPDATIDLVIDEKKQSLFVDGALSIFGMNAEVFADISNRGAHFHFELAFGDVMKFVVRGDSEGEMSKPETLDFSLYALWQNDLTAYLQTTVARKLHDAIHAVEHDIDEAKERVNEAERAYLELFTPARDRLNEAEKEANRYLRQLTLKVEEERRKFDSSLNDAKKEVEACKAAFDGALLEAESLVAQAQAEYDAAIAQAEAAVEQAQAEYDQVLYSAEQIVDDAQRIYEEAMDSAIRDVRNVRSQISSIQQDIDAASYELSHLEWYEVPYMAPILSAKIVSLEVAMLTAQSLLDAAEGALTLVKYGQSYLVLGAAKRALETVRVGVQYTALRNSKQALALIQFGGQYMVLDNAKRALAAVRLGTDYQAWTLALKSLELVHMAGQTALSAAESALADYGQSAAHLAVEIAKQALEAIQTGTSALAFENAKVLLEAAKYGAATTLKLAEFAAEHAGDLLDVRKVELSGSLKEAKQGKLLSVSIEAAVFGQEFRLDIDFDVREPARLIEDLFRHALNQATSFITG</sequence>
<comment type="caution">
    <text evidence="2">The sequence shown here is derived from an EMBL/GenBank/DDBJ whole genome shotgun (WGS) entry which is preliminary data.</text>
</comment>
<accession>A0A841SVM6</accession>
<keyword evidence="3" id="KW-1185">Reference proteome</keyword>